<accession>A0A0A8ZMG9</accession>
<proteinExistence type="predicted"/>
<dbReference type="EMBL" id="GBRH01258997">
    <property type="protein sequence ID" value="JAD38898.1"/>
    <property type="molecule type" value="Transcribed_RNA"/>
</dbReference>
<sequence length="51" mass="5796">MPIFDHPHTGSNLRRTQVAGFKRQLVASQRYDRIHITGASEGPPFYLDLSL</sequence>
<evidence type="ECO:0000313" key="1">
    <source>
        <dbReference type="EMBL" id="JAD38898.1"/>
    </source>
</evidence>
<name>A0A0A8ZMG9_ARUDO</name>
<protein>
    <submittedName>
        <fullName evidence="1">Uncharacterized protein</fullName>
    </submittedName>
</protein>
<reference evidence="1" key="2">
    <citation type="journal article" date="2015" name="Data Brief">
        <title>Shoot transcriptome of the giant reed, Arundo donax.</title>
        <authorList>
            <person name="Barrero R.A."/>
            <person name="Guerrero F.D."/>
            <person name="Moolhuijzen P."/>
            <person name="Goolsby J.A."/>
            <person name="Tidwell J."/>
            <person name="Bellgard S.E."/>
            <person name="Bellgard M.I."/>
        </authorList>
    </citation>
    <scope>NUCLEOTIDE SEQUENCE</scope>
    <source>
        <tissue evidence="1">Shoot tissue taken approximately 20 cm above the soil surface</tissue>
    </source>
</reference>
<dbReference type="AlphaFoldDB" id="A0A0A8ZMG9"/>
<organism evidence="1">
    <name type="scientific">Arundo donax</name>
    <name type="common">Giant reed</name>
    <name type="synonym">Donax arundinaceus</name>
    <dbReference type="NCBI Taxonomy" id="35708"/>
    <lineage>
        <taxon>Eukaryota</taxon>
        <taxon>Viridiplantae</taxon>
        <taxon>Streptophyta</taxon>
        <taxon>Embryophyta</taxon>
        <taxon>Tracheophyta</taxon>
        <taxon>Spermatophyta</taxon>
        <taxon>Magnoliopsida</taxon>
        <taxon>Liliopsida</taxon>
        <taxon>Poales</taxon>
        <taxon>Poaceae</taxon>
        <taxon>PACMAD clade</taxon>
        <taxon>Arundinoideae</taxon>
        <taxon>Arundineae</taxon>
        <taxon>Arundo</taxon>
    </lineage>
</organism>
<reference evidence="1" key="1">
    <citation type="submission" date="2014-09" db="EMBL/GenBank/DDBJ databases">
        <authorList>
            <person name="Magalhaes I.L.F."/>
            <person name="Oliveira U."/>
            <person name="Santos F.R."/>
            <person name="Vidigal T.H.D.A."/>
            <person name="Brescovit A.D."/>
            <person name="Santos A.J."/>
        </authorList>
    </citation>
    <scope>NUCLEOTIDE SEQUENCE</scope>
    <source>
        <tissue evidence="1">Shoot tissue taken approximately 20 cm above the soil surface</tissue>
    </source>
</reference>